<name>A0ACB0L0J4_TRIPR</name>
<protein>
    <submittedName>
        <fullName evidence="1">Uncharacterized protein</fullName>
    </submittedName>
</protein>
<comment type="caution">
    <text evidence="1">The sequence shown here is derived from an EMBL/GenBank/DDBJ whole genome shotgun (WGS) entry which is preliminary data.</text>
</comment>
<evidence type="ECO:0000313" key="1">
    <source>
        <dbReference type="EMBL" id="CAJ2662861.1"/>
    </source>
</evidence>
<gene>
    <name evidence="1" type="ORF">MILVUS5_LOCUS28394</name>
</gene>
<accession>A0ACB0L0J4</accession>
<evidence type="ECO:0000313" key="2">
    <source>
        <dbReference type="Proteomes" id="UP001177021"/>
    </source>
</evidence>
<dbReference type="Proteomes" id="UP001177021">
    <property type="component" value="Unassembled WGS sequence"/>
</dbReference>
<proteinExistence type="predicted"/>
<keyword evidence="2" id="KW-1185">Reference proteome</keyword>
<organism evidence="1 2">
    <name type="scientific">Trifolium pratense</name>
    <name type="common">Red clover</name>
    <dbReference type="NCBI Taxonomy" id="57577"/>
    <lineage>
        <taxon>Eukaryota</taxon>
        <taxon>Viridiplantae</taxon>
        <taxon>Streptophyta</taxon>
        <taxon>Embryophyta</taxon>
        <taxon>Tracheophyta</taxon>
        <taxon>Spermatophyta</taxon>
        <taxon>Magnoliopsida</taxon>
        <taxon>eudicotyledons</taxon>
        <taxon>Gunneridae</taxon>
        <taxon>Pentapetalae</taxon>
        <taxon>rosids</taxon>
        <taxon>fabids</taxon>
        <taxon>Fabales</taxon>
        <taxon>Fabaceae</taxon>
        <taxon>Papilionoideae</taxon>
        <taxon>50 kb inversion clade</taxon>
        <taxon>NPAAA clade</taxon>
        <taxon>Hologalegina</taxon>
        <taxon>IRL clade</taxon>
        <taxon>Trifolieae</taxon>
        <taxon>Trifolium</taxon>
    </lineage>
</organism>
<dbReference type="EMBL" id="CASHSV030000409">
    <property type="protein sequence ID" value="CAJ2662861.1"/>
    <property type="molecule type" value="Genomic_DNA"/>
</dbReference>
<reference evidence="1" key="1">
    <citation type="submission" date="2023-10" db="EMBL/GenBank/DDBJ databases">
        <authorList>
            <person name="Rodriguez Cubillos JULIANA M."/>
            <person name="De Vega J."/>
        </authorList>
    </citation>
    <scope>NUCLEOTIDE SEQUENCE</scope>
</reference>
<sequence length="68" mass="7374">MTLKDCKDKCLKNCSCSAYSSLESTGTGTGCSIWFGDLIDLRVSASGQDLYIRTDSSDIDDKNGKIKN</sequence>